<dbReference type="RefSeq" id="WP_156553130.1">
    <property type="nucleotide sequence ID" value="NZ_CP015882.1"/>
</dbReference>
<dbReference type="GeneID" id="29522610"/>
<protein>
    <submittedName>
        <fullName evidence="1">Uncharacterized protein</fullName>
    </submittedName>
</protein>
<reference evidence="1 2" key="1">
    <citation type="submission" date="2023-03" db="EMBL/GenBank/DDBJ databases">
        <title>Comparative genome and transcriptome analysis combination mining strategies for increasing vitamin B12 production of Ensifer adhaerens strain.</title>
        <authorList>
            <person name="Yongheng L."/>
        </authorList>
    </citation>
    <scope>NUCLEOTIDE SEQUENCE [LARGE SCALE GENOMIC DNA]</scope>
    <source>
        <strain evidence="1 2">Casida A-T305</strain>
        <plasmid evidence="1 2">unnamedB</plasmid>
    </source>
</reference>
<gene>
    <name evidence="1" type="ORF">P4B07_32355</name>
</gene>
<accession>A0ABY8HSU3</accession>
<evidence type="ECO:0000313" key="1">
    <source>
        <dbReference type="EMBL" id="WFP94499.1"/>
    </source>
</evidence>
<dbReference type="EMBL" id="CP121310">
    <property type="protein sequence ID" value="WFP94499.1"/>
    <property type="molecule type" value="Genomic_DNA"/>
</dbReference>
<dbReference type="Proteomes" id="UP001214094">
    <property type="component" value="Plasmid unnamedB"/>
</dbReference>
<organism evidence="1 2">
    <name type="scientific">Ensifer adhaerens</name>
    <name type="common">Sinorhizobium morelense</name>
    <dbReference type="NCBI Taxonomy" id="106592"/>
    <lineage>
        <taxon>Bacteria</taxon>
        <taxon>Pseudomonadati</taxon>
        <taxon>Pseudomonadota</taxon>
        <taxon>Alphaproteobacteria</taxon>
        <taxon>Hyphomicrobiales</taxon>
        <taxon>Rhizobiaceae</taxon>
        <taxon>Sinorhizobium/Ensifer group</taxon>
        <taxon>Ensifer</taxon>
    </lineage>
</organism>
<geneLocation type="plasmid" evidence="1 2">
    <name>unnamedB</name>
</geneLocation>
<sequence length="203" mass="21501">MPDPMAGMPEPASPNDACTSQSLKTINSQGKSSLEPGIYCGGLTVNATDELTLKPGIYAFRRGALTLNTSAKVIGKDVLFYFEDAQSPLFLNGAAILQVSAPTSGAHAGILMFQGRQAKDSSVQFRINTSAGSFYNGAIYLPYAVVDWNVSGSLNSESKFTALITRVLNLYVSGTAFFKKPGEEGKDFVPNGFGRGGGVRLVE</sequence>
<name>A0ABY8HSU3_ENSAD</name>
<proteinExistence type="predicted"/>
<keyword evidence="1" id="KW-0614">Plasmid</keyword>
<keyword evidence="2" id="KW-1185">Reference proteome</keyword>
<evidence type="ECO:0000313" key="2">
    <source>
        <dbReference type="Proteomes" id="UP001214094"/>
    </source>
</evidence>